<evidence type="ECO:0000313" key="3">
    <source>
        <dbReference type="Proteomes" id="UP000507245"/>
    </source>
</evidence>
<dbReference type="PANTHER" id="PTHR34375">
    <property type="entry name" value="GATA ZINC FINGER PROTEIN-RELATED"/>
    <property type="match status" value="1"/>
</dbReference>
<gene>
    <name evidence="2" type="ORF">ORAREDHAP_LOCUS44291</name>
</gene>
<reference evidence="3" key="1">
    <citation type="journal article" date="2020" name="Genome Biol.">
        <title>Gamete binning: chromosome-level and haplotype-resolved genome assembly enabled by high-throughput single-cell sequencing of gamete genomes.</title>
        <authorList>
            <person name="Campoy J.A."/>
            <person name="Sun H."/>
            <person name="Goel M."/>
            <person name="Jiao W.-B."/>
            <person name="Folz-Donahue K."/>
            <person name="Wang N."/>
            <person name="Rubio M."/>
            <person name="Liu C."/>
            <person name="Kukat C."/>
            <person name="Ruiz D."/>
            <person name="Huettel B."/>
            <person name="Schneeberger K."/>
        </authorList>
    </citation>
    <scope>NUCLEOTIDE SEQUENCE [LARGE SCALE GENOMIC DNA]</scope>
    <source>
        <strain evidence="3">cv. Rojo Pasion</strain>
    </source>
</reference>
<keyword evidence="3" id="KW-1185">Reference proteome</keyword>
<accession>A0A6J5XZ62</accession>
<organism evidence="2 3">
    <name type="scientific">Prunus armeniaca</name>
    <name type="common">Apricot</name>
    <name type="synonym">Armeniaca vulgaris</name>
    <dbReference type="NCBI Taxonomy" id="36596"/>
    <lineage>
        <taxon>Eukaryota</taxon>
        <taxon>Viridiplantae</taxon>
        <taxon>Streptophyta</taxon>
        <taxon>Embryophyta</taxon>
        <taxon>Tracheophyta</taxon>
        <taxon>Spermatophyta</taxon>
        <taxon>Magnoliopsida</taxon>
        <taxon>eudicotyledons</taxon>
        <taxon>Gunneridae</taxon>
        <taxon>Pentapetalae</taxon>
        <taxon>rosids</taxon>
        <taxon>fabids</taxon>
        <taxon>Rosales</taxon>
        <taxon>Rosaceae</taxon>
        <taxon>Amygdaloideae</taxon>
        <taxon>Amygdaleae</taxon>
        <taxon>Prunus</taxon>
    </lineage>
</organism>
<feature type="region of interest" description="Disordered" evidence="1">
    <location>
        <begin position="72"/>
        <end position="119"/>
    </location>
</feature>
<evidence type="ECO:0000256" key="1">
    <source>
        <dbReference type="SAM" id="MobiDB-lite"/>
    </source>
</evidence>
<sequence length="119" mass="13199">MLSYSLNSLRLTNLKFKDTKSARSSQVVRFQMNQEETQRILDVSCKAKGIKLCGALVATGLMAADKCSKHHQKKKYGEIITPSSPTSTPSNEEKTCGSLPRKPTRPLQALRTRTNTSQT</sequence>
<proteinExistence type="predicted"/>
<dbReference type="AlphaFoldDB" id="A0A6J5XZ62"/>
<protein>
    <submittedName>
        <fullName evidence="2">Uncharacterized protein</fullName>
    </submittedName>
</protein>
<dbReference type="EMBL" id="CAEKKB010000007">
    <property type="protein sequence ID" value="CAB4317507.1"/>
    <property type="molecule type" value="Genomic_DNA"/>
</dbReference>
<dbReference type="OrthoDB" id="439993at2759"/>
<feature type="compositionally biased region" description="Low complexity" evidence="1">
    <location>
        <begin position="81"/>
        <end position="90"/>
    </location>
</feature>
<name>A0A6J5XZ62_PRUAR</name>
<evidence type="ECO:0000313" key="2">
    <source>
        <dbReference type="EMBL" id="CAB4317507.1"/>
    </source>
</evidence>
<dbReference type="Proteomes" id="UP000507245">
    <property type="component" value="Unassembled WGS sequence"/>
</dbReference>
<dbReference type="PANTHER" id="PTHR34375:SF3">
    <property type="entry name" value="CONDENSATION DOMAIN-CONTAINING PROTEIN"/>
    <property type="match status" value="1"/>
</dbReference>